<evidence type="ECO:0000313" key="4">
    <source>
        <dbReference type="Proteomes" id="UP000663829"/>
    </source>
</evidence>
<dbReference type="EMBL" id="CAJOBC010127730">
    <property type="protein sequence ID" value="CAF4601102.1"/>
    <property type="molecule type" value="Genomic_DNA"/>
</dbReference>
<evidence type="ECO:0000313" key="2">
    <source>
        <dbReference type="EMBL" id="CAF1658555.1"/>
    </source>
</evidence>
<comment type="caution">
    <text evidence="2">The sequence shown here is derived from an EMBL/GenBank/DDBJ whole genome shotgun (WGS) entry which is preliminary data.</text>
</comment>
<sequence>NMDEERRRQEQGMGGGFGGQGGWGGEGRREGERRGQVLKKA</sequence>
<feature type="compositionally biased region" description="Basic and acidic residues" evidence="1">
    <location>
        <begin position="1"/>
        <end position="10"/>
    </location>
</feature>
<gene>
    <name evidence="2" type="ORF">GPM918_LOCUS45875</name>
    <name evidence="3" type="ORF">SRO942_LOCUS48866</name>
</gene>
<reference evidence="2" key="1">
    <citation type="submission" date="2021-02" db="EMBL/GenBank/DDBJ databases">
        <authorList>
            <person name="Nowell W R."/>
        </authorList>
    </citation>
    <scope>NUCLEOTIDE SEQUENCE</scope>
</reference>
<feature type="non-terminal residue" evidence="2">
    <location>
        <position position="1"/>
    </location>
</feature>
<evidence type="ECO:0000256" key="1">
    <source>
        <dbReference type="SAM" id="MobiDB-lite"/>
    </source>
</evidence>
<proteinExistence type="predicted"/>
<keyword evidence="4" id="KW-1185">Reference proteome</keyword>
<name>A0A816F4Y5_9BILA</name>
<dbReference type="Proteomes" id="UP000681722">
    <property type="component" value="Unassembled WGS sequence"/>
</dbReference>
<dbReference type="Proteomes" id="UP000663829">
    <property type="component" value="Unassembled WGS sequence"/>
</dbReference>
<accession>A0A816F4Y5</accession>
<evidence type="ECO:0000313" key="3">
    <source>
        <dbReference type="EMBL" id="CAF4601102.1"/>
    </source>
</evidence>
<feature type="compositionally biased region" description="Gly residues" evidence="1">
    <location>
        <begin position="12"/>
        <end position="25"/>
    </location>
</feature>
<feature type="region of interest" description="Disordered" evidence="1">
    <location>
        <begin position="1"/>
        <end position="41"/>
    </location>
</feature>
<feature type="compositionally biased region" description="Basic and acidic residues" evidence="1">
    <location>
        <begin position="26"/>
        <end position="35"/>
    </location>
</feature>
<dbReference type="AlphaFoldDB" id="A0A816F4Y5"/>
<protein>
    <submittedName>
        <fullName evidence="2">Uncharacterized protein</fullName>
    </submittedName>
</protein>
<dbReference type="EMBL" id="CAJNOQ010054710">
    <property type="protein sequence ID" value="CAF1658555.1"/>
    <property type="molecule type" value="Genomic_DNA"/>
</dbReference>
<organism evidence="2 4">
    <name type="scientific">Didymodactylos carnosus</name>
    <dbReference type="NCBI Taxonomy" id="1234261"/>
    <lineage>
        <taxon>Eukaryota</taxon>
        <taxon>Metazoa</taxon>
        <taxon>Spiralia</taxon>
        <taxon>Gnathifera</taxon>
        <taxon>Rotifera</taxon>
        <taxon>Eurotatoria</taxon>
        <taxon>Bdelloidea</taxon>
        <taxon>Philodinida</taxon>
        <taxon>Philodinidae</taxon>
        <taxon>Didymodactylos</taxon>
    </lineage>
</organism>